<evidence type="ECO:0000313" key="3">
    <source>
        <dbReference type="Proteomes" id="UP000238916"/>
    </source>
</evidence>
<protein>
    <submittedName>
        <fullName evidence="2">Uncharacterized protein</fullName>
    </submittedName>
</protein>
<sequence length="46" mass="5058">MDSGDIQSFGCLSNKSNPENGNCISGLILFNVDSFKEHDNKRVLRG</sequence>
<dbReference type="EMBL" id="OMOF01000185">
    <property type="protein sequence ID" value="SPF42654.1"/>
    <property type="molecule type" value="Genomic_DNA"/>
</dbReference>
<feature type="region of interest" description="Disordered" evidence="1">
    <location>
        <begin position="1"/>
        <end position="20"/>
    </location>
</feature>
<name>A0A2U3KSL6_9FIRM</name>
<dbReference type="Proteomes" id="UP000238916">
    <property type="component" value="Unassembled WGS sequence"/>
</dbReference>
<dbReference type="AlphaFoldDB" id="A0A2U3KSL6"/>
<evidence type="ECO:0000313" key="2">
    <source>
        <dbReference type="EMBL" id="SPF42654.1"/>
    </source>
</evidence>
<feature type="compositionally biased region" description="Polar residues" evidence="1">
    <location>
        <begin position="10"/>
        <end position="20"/>
    </location>
</feature>
<accession>A0A2U3KSL6</accession>
<proteinExistence type="predicted"/>
<organism evidence="2 3">
    <name type="scientific">Candidatus Desulfosporosinus infrequens</name>
    <dbReference type="NCBI Taxonomy" id="2043169"/>
    <lineage>
        <taxon>Bacteria</taxon>
        <taxon>Bacillati</taxon>
        <taxon>Bacillota</taxon>
        <taxon>Clostridia</taxon>
        <taxon>Eubacteriales</taxon>
        <taxon>Desulfitobacteriaceae</taxon>
        <taxon>Desulfosporosinus</taxon>
    </lineage>
</organism>
<reference evidence="3" key="1">
    <citation type="submission" date="2018-02" db="EMBL/GenBank/DDBJ databases">
        <authorList>
            <person name="Hausmann B."/>
        </authorList>
    </citation>
    <scope>NUCLEOTIDE SEQUENCE [LARGE SCALE GENOMIC DNA]</scope>
    <source>
        <strain evidence="3">Peat soil MAG SbF1</strain>
    </source>
</reference>
<gene>
    <name evidence="2" type="ORF">SBF1_2650002</name>
</gene>
<evidence type="ECO:0000256" key="1">
    <source>
        <dbReference type="SAM" id="MobiDB-lite"/>
    </source>
</evidence>